<dbReference type="InterPro" id="IPR015890">
    <property type="entry name" value="Chorismate_C"/>
</dbReference>
<dbReference type="SUPFAM" id="SSF56322">
    <property type="entry name" value="ADC synthase"/>
    <property type="match status" value="1"/>
</dbReference>
<keyword evidence="11" id="KW-1185">Reference proteome</keyword>
<dbReference type="Gene3D" id="3.60.120.10">
    <property type="entry name" value="Anthranilate synthase"/>
    <property type="match status" value="1"/>
</dbReference>
<comment type="catalytic activity">
    <reaction evidence="1">
        <text>chorismate = isochorismate</text>
        <dbReference type="Rhea" id="RHEA:18985"/>
        <dbReference type="ChEBI" id="CHEBI:29748"/>
        <dbReference type="ChEBI" id="CHEBI:29780"/>
        <dbReference type="EC" id="5.4.4.2"/>
    </reaction>
</comment>
<dbReference type="STRING" id="1664069.BGLY_4308"/>
<evidence type="ECO:0000313" key="8">
    <source>
        <dbReference type="EMBL" id="KRT90289.1"/>
    </source>
</evidence>
<feature type="region of interest" description="Disordered" evidence="6">
    <location>
        <begin position="221"/>
        <end position="245"/>
    </location>
</feature>
<evidence type="ECO:0000256" key="6">
    <source>
        <dbReference type="SAM" id="MobiDB-lite"/>
    </source>
</evidence>
<dbReference type="Proteomes" id="UP000036168">
    <property type="component" value="Unassembled WGS sequence"/>
</dbReference>
<gene>
    <name evidence="9" type="primary">dhbC</name>
    <name evidence="8" type="ORF">AB447_206835</name>
    <name evidence="9" type="ORF">P8828_03825</name>
</gene>
<dbReference type="InterPro" id="IPR004561">
    <property type="entry name" value="IsoChor_synthase"/>
</dbReference>
<dbReference type="GO" id="GO:0008909">
    <property type="term" value="F:isochorismate synthase activity"/>
    <property type="evidence" value="ECO:0007669"/>
    <property type="project" value="UniProtKB-EC"/>
</dbReference>
<evidence type="ECO:0000256" key="4">
    <source>
        <dbReference type="ARBA" id="ARBA00023235"/>
    </source>
</evidence>
<accession>A0A0T6BK75</accession>
<organism evidence="8 10">
    <name type="scientific">Bacillus glycinifermentans</name>
    <dbReference type="NCBI Taxonomy" id="1664069"/>
    <lineage>
        <taxon>Bacteria</taxon>
        <taxon>Bacillati</taxon>
        <taxon>Bacillota</taxon>
        <taxon>Bacilli</taxon>
        <taxon>Bacillales</taxon>
        <taxon>Bacillaceae</taxon>
        <taxon>Bacillus</taxon>
    </lineage>
</organism>
<dbReference type="AlphaFoldDB" id="A0A0T6BK75"/>
<dbReference type="PANTHER" id="PTHR42839:SF2">
    <property type="entry name" value="ISOCHORISMATE SYNTHASE ENTC"/>
    <property type="match status" value="1"/>
</dbReference>
<evidence type="ECO:0000256" key="5">
    <source>
        <dbReference type="ARBA" id="ARBA00041564"/>
    </source>
</evidence>
<dbReference type="NCBIfam" id="TIGR00543">
    <property type="entry name" value="isochor_syn"/>
    <property type="match status" value="1"/>
</dbReference>
<dbReference type="RefSeq" id="WP_048354099.1">
    <property type="nucleotide sequence ID" value="NZ_CP023481.1"/>
</dbReference>
<dbReference type="EMBL" id="JARRTL010000006">
    <property type="protein sequence ID" value="MEC0483983.1"/>
    <property type="molecule type" value="Genomic_DNA"/>
</dbReference>
<reference evidence="8" key="2">
    <citation type="submission" date="2015-10" db="EMBL/GenBank/DDBJ databases">
        <authorList>
            <person name="Gilbert D.G."/>
        </authorList>
    </citation>
    <scope>NUCLEOTIDE SEQUENCE</scope>
    <source>
        <strain evidence="8">GO-13</strain>
    </source>
</reference>
<evidence type="ECO:0000313" key="11">
    <source>
        <dbReference type="Proteomes" id="UP001341297"/>
    </source>
</evidence>
<dbReference type="InterPro" id="IPR005801">
    <property type="entry name" value="ADC_synthase"/>
</dbReference>
<dbReference type="NCBIfam" id="NF005380">
    <property type="entry name" value="PRK06923.1"/>
    <property type="match status" value="1"/>
</dbReference>
<evidence type="ECO:0000313" key="9">
    <source>
        <dbReference type="EMBL" id="MEC0483983.1"/>
    </source>
</evidence>
<dbReference type="GO" id="GO:0009697">
    <property type="term" value="P:salicylic acid biosynthetic process"/>
    <property type="evidence" value="ECO:0007669"/>
    <property type="project" value="TreeGrafter"/>
</dbReference>
<reference evidence="8 10" key="1">
    <citation type="journal article" date="2015" name="Int. J. Syst. Evol. Microbiol.">
        <title>Bacillus glycinifermentans sp. nov., isolated from fermented soybean paste.</title>
        <authorList>
            <person name="Kim S.J."/>
            <person name="Dunlap C.A."/>
            <person name="Kwon S.W."/>
            <person name="Rooney A.P."/>
        </authorList>
    </citation>
    <scope>NUCLEOTIDE SEQUENCE [LARGE SCALE GENOMIC DNA]</scope>
    <source>
        <strain evidence="8 10">GO-13</strain>
    </source>
</reference>
<comment type="caution">
    <text evidence="8">The sequence shown here is derived from an EMBL/GenBank/DDBJ whole genome shotgun (WGS) entry which is preliminary data.</text>
</comment>
<evidence type="ECO:0000256" key="2">
    <source>
        <dbReference type="ARBA" id="ARBA00005297"/>
    </source>
</evidence>
<reference evidence="9 11" key="3">
    <citation type="submission" date="2023-03" db="EMBL/GenBank/DDBJ databases">
        <title>Agriculturally important microbes genome sequencing.</title>
        <authorList>
            <person name="Dunlap C."/>
        </authorList>
    </citation>
    <scope>NUCLEOTIDE SEQUENCE [LARGE SCALE GENOMIC DNA]</scope>
    <source>
        <strain evidence="9 11">CBP-3203</strain>
    </source>
</reference>
<sequence>MIDHRIVQESPADQLLREYRPDASFFFSSPERTILAKGVFAAVSEAEGCNQMENLAQRAVSVLKDAEQSGRQNPIIVGAVPFDETKPVQLTVPNEVWCAGPLMLEQDVQIHPGPGPVYDIEPIPQPGEYIRGVEKGLARIAAGDVSKIVLSRSLRYTSPVSIDISRVLCNLAQHNAGGYTFAVDLSRQAAASESAGRKRRTLIGASPELLVSRNGLHVYANPLAGSRPRSDDPAEDRRRAAELLSSSKDRHEHAVVIEAVAAGLKPFCKTLDVPREPSLISTETMWHLSTEIKGVLTDASISSLELAAALQPTPAVCGTPTDAARAAIKEIEPFDRGFFTGMVGWCDSAGDGEWVVTIRCAEAEERALQLFAGAGIVAGSRPEDELAETSAKFRTMLIAMGLNNE</sequence>
<dbReference type="EC" id="5.4.4.2" evidence="3"/>
<keyword evidence="4 8" id="KW-0413">Isomerase</keyword>
<feature type="domain" description="Chorismate-utilising enzyme C-terminal" evidence="7">
    <location>
        <begin position="128"/>
        <end position="392"/>
    </location>
</feature>
<dbReference type="EMBL" id="LECW02000045">
    <property type="protein sequence ID" value="KRT90289.1"/>
    <property type="molecule type" value="Genomic_DNA"/>
</dbReference>
<dbReference type="OrthoDB" id="9803598at2"/>
<feature type="compositionally biased region" description="Basic and acidic residues" evidence="6">
    <location>
        <begin position="228"/>
        <end position="245"/>
    </location>
</feature>
<comment type="similarity">
    <text evidence="2">Belongs to the isochorismate synthase family.</text>
</comment>
<evidence type="ECO:0000313" key="10">
    <source>
        <dbReference type="Proteomes" id="UP000036168"/>
    </source>
</evidence>
<evidence type="ECO:0000256" key="1">
    <source>
        <dbReference type="ARBA" id="ARBA00000799"/>
    </source>
</evidence>
<protein>
    <recommendedName>
        <fullName evidence="3">isochorismate synthase</fullName>
        <ecNumber evidence="3">5.4.4.2</ecNumber>
    </recommendedName>
    <alternativeName>
        <fullName evidence="5">Isochorismate mutase</fullName>
    </alternativeName>
</protein>
<name>A0A0T6BK75_9BACI</name>
<evidence type="ECO:0000259" key="7">
    <source>
        <dbReference type="Pfam" id="PF00425"/>
    </source>
</evidence>
<dbReference type="Proteomes" id="UP001341297">
    <property type="component" value="Unassembled WGS sequence"/>
</dbReference>
<dbReference type="PANTHER" id="PTHR42839">
    <property type="entry name" value="ISOCHORISMATE SYNTHASE ENTC"/>
    <property type="match status" value="1"/>
</dbReference>
<dbReference type="Pfam" id="PF00425">
    <property type="entry name" value="Chorismate_bind"/>
    <property type="match status" value="1"/>
</dbReference>
<evidence type="ECO:0000256" key="3">
    <source>
        <dbReference type="ARBA" id="ARBA00012824"/>
    </source>
</evidence>
<proteinExistence type="inferred from homology"/>